<dbReference type="AlphaFoldDB" id="K0RRL5"/>
<protein>
    <submittedName>
        <fullName evidence="1">Uncharacterized protein</fullName>
    </submittedName>
</protein>
<keyword evidence="2" id="KW-1185">Reference proteome</keyword>
<comment type="caution">
    <text evidence="1">The sequence shown here is derived from an EMBL/GenBank/DDBJ whole genome shotgun (WGS) entry which is preliminary data.</text>
</comment>
<evidence type="ECO:0000313" key="2">
    <source>
        <dbReference type="Proteomes" id="UP000266841"/>
    </source>
</evidence>
<accession>K0RRL5</accession>
<dbReference type="Proteomes" id="UP000266841">
    <property type="component" value="Unassembled WGS sequence"/>
</dbReference>
<evidence type="ECO:0000313" key="1">
    <source>
        <dbReference type="EMBL" id="EJK49282.1"/>
    </source>
</evidence>
<proteinExistence type="predicted"/>
<name>K0RRL5_THAOC</name>
<gene>
    <name evidence="1" type="ORF">THAOC_31863</name>
</gene>
<sequence length="161" mass="16964">MAVGAGRGSRALDHDAKLLRPADHISNTLIRHHQAGGRADCIAIWHCPKDTSIAVSQSSAPVSSRDVYLFLVVASPAFGTHDAVGVIGGVPPPPHDRRVRELMADATDATFTAAGRVSRLTRGAVAVASRHGLTPHQASPTRGCPAVDPKWSRVKGRDDMA</sequence>
<organism evidence="1 2">
    <name type="scientific">Thalassiosira oceanica</name>
    <name type="common">Marine diatom</name>
    <dbReference type="NCBI Taxonomy" id="159749"/>
    <lineage>
        <taxon>Eukaryota</taxon>
        <taxon>Sar</taxon>
        <taxon>Stramenopiles</taxon>
        <taxon>Ochrophyta</taxon>
        <taxon>Bacillariophyta</taxon>
        <taxon>Coscinodiscophyceae</taxon>
        <taxon>Thalassiosirophycidae</taxon>
        <taxon>Thalassiosirales</taxon>
        <taxon>Thalassiosiraceae</taxon>
        <taxon>Thalassiosira</taxon>
    </lineage>
</organism>
<reference evidence="1 2" key="1">
    <citation type="journal article" date="2012" name="Genome Biol.">
        <title>Genome and low-iron response of an oceanic diatom adapted to chronic iron limitation.</title>
        <authorList>
            <person name="Lommer M."/>
            <person name="Specht M."/>
            <person name="Roy A.S."/>
            <person name="Kraemer L."/>
            <person name="Andreson R."/>
            <person name="Gutowska M.A."/>
            <person name="Wolf J."/>
            <person name="Bergner S.V."/>
            <person name="Schilhabel M.B."/>
            <person name="Klostermeier U.C."/>
            <person name="Beiko R.G."/>
            <person name="Rosenstiel P."/>
            <person name="Hippler M."/>
            <person name="Laroche J."/>
        </authorList>
    </citation>
    <scope>NUCLEOTIDE SEQUENCE [LARGE SCALE GENOMIC DNA]</scope>
    <source>
        <strain evidence="1 2">CCMP1005</strain>
    </source>
</reference>
<dbReference type="EMBL" id="AGNL01044964">
    <property type="protein sequence ID" value="EJK49282.1"/>
    <property type="molecule type" value="Genomic_DNA"/>
</dbReference>